<dbReference type="PANTHER" id="PTHR37814">
    <property type="entry name" value="CONSERVED MEMBRANE PROTEIN"/>
    <property type="match status" value="1"/>
</dbReference>
<proteinExistence type="predicted"/>
<keyword evidence="1" id="KW-0472">Membrane</keyword>
<dbReference type="Proteomes" id="UP000281915">
    <property type="component" value="Unassembled WGS sequence"/>
</dbReference>
<evidence type="ECO:0008006" key="4">
    <source>
        <dbReference type="Google" id="ProtNLM"/>
    </source>
</evidence>
<dbReference type="AlphaFoldDB" id="A0A3M8CNM3"/>
<name>A0A3M8CNM3_9BACL</name>
<dbReference type="EMBL" id="RHHT01000031">
    <property type="protein sequence ID" value="RNB77346.1"/>
    <property type="molecule type" value="Genomic_DNA"/>
</dbReference>
<keyword evidence="1" id="KW-1133">Transmembrane helix</keyword>
<feature type="transmembrane region" description="Helical" evidence="1">
    <location>
        <begin position="116"/>
        <end position="133"/>
    </location>
</feature>
<feature type="transmembrane region" description="Helical" evidence="1">
    <location>
        <begin position="185"/>
        <end position="201"/>
    </location>
</feature>
<feature type="transmembrane region" description="Helical" evidence="1">
    <location>
        <begin position="37"/>
        <end position="57"/>
    </location>
</feature>
<feature type="transmembrane region" description="Helical" evidence="1">
    <location>
        <begin position="86"/>
        <end position="110"/>
    </location>
</feature>
<evidence type="ECO:0000313" key="2">
    <source>
        <dbReference type="EMBL" id="RNB77346.1"/>
    </source>
</evidence>
<evidence type="ECO:0000313" key="3">
    <source>
        <dbReference type="Proteomes" id="UP000281915"/>
    </source>
</evidence>
<feature type="transmembrane region" description="Helical" evidence="1">
    <location>
        <begin position="213"/>
        <end position="235"/>
    </location>
</feature>
<reference evidence="2 3" key="1">
    <citation type="submission" date="2018-10" db="EMBL/GenBank/DDBJ databases">
        <title>Phylogenomics of Brevibacillus.</title>
        <authorList>
            <person name="Dunlap C."/>
        </authorList>
    </citation>
    <scope>NUCLEOTIDE SEQUENCE [LARGE SCALE GENOMIC DNA]</scope>
    <source>
        <strain evidence="2 3">JCM 15085</strain>
    </source>
</reference>
<feature type="transmembrane region" description="Helical" evidence="1">
    <location>
        <begin position="145"/>
        <end position="165"/>
    </location>
</feature>
<keyword evidence="1" id="KW-0812">Transmembrane</keyword>
<feature type="transmembrane region" description="Helical" evidence="1">
    <location>
        <begin position="7"/>
        <end position="25"/>
    </location>
</feature>
<feature type="transmembrane region" description="Helical" evidence="1">
    <location>
        <begin position="255"/>
        <end position="281"/>
    </location>
</feature>
<evidence type="ECO:0000256" key="1">
    <source>
        <dbReference type="SAM" id="Phobius"/>
    </source>
</evidence>
<organism evidence="2 3">
    <name type="scientific">Brevibacillus panacihumi</name>
    <dbReference type="NCBI Taxonomy" id="497735"/>
    <lineage>
        <taxon>Bacteria</taxon>
        <taxon>Bacillati</taxon>
        <taxon>Bacillota</taxon>
        <taxon>Bacilli</taxon>
        <taxon>Bacillales</taxon>
        <taxon>Paenibacillaceae</taxon>
        <taxon>Brevibacillus</taxon>
    </lineage>
</organism>
<feature type="transmembrane region" description="Helical" evidence="1">
    <location>
        <begin position="293"/>
        <end position="314"/>
    </location>
</feature>
<accession>A0A3M8CNM3</accession>
<feature type="transmembrane region" description="Helical" evidence="1">
    <location>
        <begin position="320"/>
        <end position="338"/>
    </location>
</feature>
<dbReference type="RefSeq" id="WP_122914115.1">
    <property type="nucleotide sequence ID" value="NZ_RHHT01000031.1"/>
</dbReference>
<dbReference type="PANTHER" id="PTHR37814:SF1">
    <property type="entry name" value="MEMBRANE PROTEIN"/>
    <property type="match status" value="1"/>
</dbReference>
<sequence length="346" mass="38482">MQGSWKTAWQIAFTYMGTVVGAGFASGKEIIEFFVQYGLQGLIGILLATFLFIWAGIRVMLISYRIQADSYQAVSTYLFGHPFGTLFNALLLTVLLGITSVMLAATGSIFWEAFQLPSQLGIWISMIAIFFVTRKGLFAIHRVNSIFVPSLVAFTFLVFCYVQPWESQMIIQVESLRPWAWLSSPLYYVALNVSLTQAVLVPIGRQSKSEKPLIAGGIIGGLGIGLLLLLAFASLSVKMPGISHTEMPMIALLQGLGRTIPLLFSLLVYAEIFSTVVANVFGLSEQLRLVTRLRPTTILVGILLISYLVSFIGFSSLLRILYPLFGQLVLFFLVMLFYRQWRSRIS</sequence>
<dbReference type="InterPro" id="IPR038728">
    <property type="entry name" value="YkvI-like"/>
</dbReference>
<comment type="caution">
    <text evidence="2">The sequence shown here is derived from an EMBL/GenBank/DDBJ whole genome shotgun (WGS) entry which is preliminary data.</text>
</comment>
<gene>
    <name evidence="2" type="ORF">EDM58_15325</name>
</gene>
<protein>
    <recommendedName>
        <fullName evidence="4">Transporter</fullName>
    </recommendedName>
</protein>